<dbReference type="Pfam" id="PF13489">
    <property type="entry name" value="Methyltransf_23"/>
    <property type="match status" value="1"/>
</dbReference>
<dbReference type="PANTHER" id="PTHR43861">
    <property type="entry name" value="TRANS-ACONITATE 2-METHYLTRANSFERASE-RELATED"/>
    <property type="match status" value="1"/>
</dbReference>
<proteinExistence type="predicted"/>
<name>A0AAU8RBM8_9FLAO</name>
<keyword evidence="1" id="KW-0808">Transferase</keyword>
<dbReference type="GO" id="GO:0032259">
    <property type="term" value="P:methylation"/>
    <property type="evidence" value="ECO:0007669"/>
    <property type="project" value="UniProtKB-KW"/>
</dbReference>
<protein>
    <submittedName>
        <fullName evidence="2">Methyltransferase</fullName>
    </submittedName>
</protein>
<dbReference type="AlphaFoldDB" id="A0AAU8RBM8"/>
<accession>A0AAU8RBM8</accession>
<evidence type="ECO:0000256" key="1">
    <source>
        <dbReference type="ARBA" id="ARBA00022679"/>
    </source>
</evidence>
<dbReference type="CDD" id="cd02440">
    <property type="entry name" value="AdoMet_MTases"/>
    <property type="match status" value="1"/>
</dbReference>
<reference evidence="2 3" key="1">
    <citation type="journal article" date="2014" name="Environ. Microbiol.">
        <title>Contrasting genomic patterns and infection strategies of two co-existing Bacteroidetes podovirus genera.</title>
        <authorList>
            <person name="Holmfeldt K."/>
            <person name="Howard-Varona C."/>
            <person name="Solonenko N."/>
            <person name="Sullivan M.B."/>
        </authorList>
    </citation>
    <scope>NUCLEOTIDE SEQUENCE [LARGE SCALE GENOMIC DNA]</scope>
    <source>
        <strain evidence="2 3">18</strain>
    </source>
</reference>
<dbReference type="InterPro" id="IPR029063">
    <property type="entry name" value="SAM-dependent_MTases_sf"/>
</dbReference>
<dbReference type="Gene3D" id="3.40.50.150">
    <property type="entry name" value="Vaccinia Virus protein VP39"/>
    <property type="match status" value="1"/>
</dbReference>
<dbReference type="EMBL" id="CP009976">
    <property type="protein sequence ID" value="AIZ41001.1"/>
    <property type="molecule type" value="Genomic_DNA"/>
</dbReference>
<dbReference type="KEGG" id="cbat:M666_05175"/>
<dbReference type="RefSeq" id="WP_029447476.1">
    <property type="nucleotide sequence ID" value="NZ_CP009976.1"/>
</dbReference>
<dbReference type="SUPFAM" id="SSF53335">
    <property type="entry name" value="S-adenosyl-L-methionine-dependent methyltransferases"/>
    <property type="match status" value="1"/>
</dbReference>
<organism evidence="2 3">
    <name type="scientific">Cellulophaga baltica 18</name>
    <dbReference type="NCBI Taxonomy" id="1348584"/>
    <lineage>
        <taxon>Bacteria</taxon>
        <taxon>Pseudomonadati</taxon>
        <taxon>Bacteroidota</taxon>
        <taxon>Flavobacteriia</taxon>
        <taxon>Flavobacteriales</taxon>
        <taxon>Flavobacteriaceae</taxon>
        <taxon>Cellulophaga</taxon>
    </lineage>
</organism>
<dbReference type="PANTHER" id="PTHR43861:SF3">
    <property type="entry name" value="PUTATIVE (AFU_ORTHOLOGUE AFUA_2G14390)-RELATED"/>
    <property type="match status" value="1"/>
</dbReference>
<sequence length="275" mass="31772">MKFYLKTKDYSVSQETFELFLDQELDMLVTKPEPQVLDSYYDSEVYISHTDANVSLMDKIYQTVKKINLKNKLKIVSKHAKGKRLLDVGAGTGDFLVVAKENGWSGVGVEPNKKARDKAFEKGLELKTVLEDFTDEKFDVITLWHVLEHVPNLTDQVTRLSGLLSDHGILIVAVPNYKSFDAKYYKEHWAAFDVPRHLWHFSKSSITKLFSKEDLKISKIYPMVFDAFYVSLLSEKYKSGKQNFLTAFFVGLRSNIKAWRTKEYSSLIYVLKKPK</sequence>
<evidence type="ECO:0000313" key="2">
    <source>
        <dbReference type="EMBL" id="AIZ41001.1"/>
    </source>
</evidence>
<evidence type="ECO:0000313" key="3">
    <source>
        <dbReference type="Proteomes" id="UP000030786"/>
    </source>
</evidence>
<dbReference type="GeneID" id="78060121"/>
<gene>
    <name evidence="2" type="ORF">M666_05175</name>
</gene>
<dbReference type="GO" id="GO:0008168">
    <property type="term" value="F:methyltransferase activity"/>
    <property type="evidence" value="ECO:0007669"/>
    <property type="project" value="UniProtKB-KW"/>
</dbReference>
<dbReference type="Proteomes" id="UP000030786">
    <property type="component" value="Chromosome"/>
</dbReference>
<keyword evidence="2" id="KW-0489">Methyltransferase</keyword>